<dbReference type="AlphaFoldDB" id="A0A839HNB5"/>
<dbReference type="EMBL" id="JACIVI010000005">
    <property type="protein sequence ID" value="MBB1162942.1"/>
    <property type="molecule type" value="Genomic_DNA"/>
</dbReference>
<organism evidence="3 4">
    <name type="scientific">Aquariibacter albus</name>
    <dbReference type="NCBI Taxonomy" id="2759899"/>
    <lineage>
        <taxon>Bacteria</taxon>
        <taxon>Pseudomonadati</taxon>
        <taxon>Pseudomonadota</taxon>
        <taxon>Betaproteobacteria</taxon>
        <taxon>Burkholderiales</taxon>
        <taxon>Sphaerotilaceae</taxon>
        <taxon>Aquariibacter</taxon>
    </lineage>
</organism>
<evidence type="ECO:0000313" key="4">
    <source>
        <dbReference type="Proteomes" id="UP000586093"/>
    </source>
</evidence>
<evidence type="ECO:0000256" key="1">
    <source>
        <dbReference type="SAM" id="SignalP"/>
    </source>
</evidence>
<evidence type="ECO:0000313" key="3">
    <source>
        <dbReference type="EMBL" id="MBB1162942.1"/>
    </source>
</evidence>
<gene>
    <name evidence="3" type="ORF">H4F90_13235</name>
</gene>
<proteinExistence type="predicted"/>
<name>A0A839HNB5_9BURK</name>
<keyword evidence="4" id="KW-1185">Reference proteome</keyword>
<dbReference type="GO" id="GO:0005509">
    <property type="term" value="F:calcium ion binding"/>
    <property type="evidence" value="ECO:0007669"/>
    <property type="project" value="InterPro"/>
</dbReference>
<dbReference type="SUPFAM" id="SSF47473">
    <property type="entry name" value="EF-hand"/>
    <property type="match status" value="1"/>
</dbReference>
<reference evidence="3 4" key="1">
    <citation type="submission" date="2020-08" db="EMBL/GenBank/DDBJ databases">
        <title>Aquariorum lacteus gen. nov., sp. nov., a new member of the family Comamonadaceae, isolated from freshwater aquarium.</title>
        <authorList>
            <person name="Chun S.-J."/>
        </authorList>
    </citation>
    <scope>NUCLEOTIDE SEQUENCE [LARGE SCALE GENOMIC DNA]</scope>
    <source>
        <strain evidence="3 4">SJAQ100</strain>
    </source>
</reference>
<feature type="chain" id="PRO_5032595421" description="EF-hand domain-containing protein" evidence="1">
    <location>
        <begin position="21"/>
        <end position="57"/>
    </location>
</feature>
<dbReference type="InterPro" id="IPR002048">
    <property type="entry name" value="EF_hand_dom"/>
</dbReference>
<feature type="signal peptide" evidence="1">
    <location>
        <begin position="1"/>
        <end position="20"/>
    </location>
</feature>
<keyword evidence="1" id="KW-0732">Signal</keyword>
<dbReference type="Proteomes" id="UP000586093">
    <property type="component" value="Unassembled WGS sequence"/>
</dbReference>
<dbReference type="InterPro" id="IPR011992">
    <property type="entry name" value="EF-hand-dom_pair"/>
</dbReference>
<feature type="domain" description="EF-hand" evidence="2">
    <location>
        <begin position="20"/>
        <end position="55"/>
    </location>
</feature>
<dbReference type="RefSeq" id="WP_182665357.1">
    <property type="nucleotide sequence ID" value="NZ_JACIVI010000005.1"/>
</dbReference>
<accession>A0A839HNB5</accession>
<dbReference type="PROSITE" id="PS00018">
    <property type="entry name" value="EF_HAND_1"/>
    <property type="match status" value="1"/>
</dbReference>
<protein>
    <recommendedName>
        <fullName evidence="2">EF-hand domain-containing protein</fullName>
    </recommendedName>
</protein>
<evidence type="ECO:0000259" key="2">
    <source>
        <dbReference type="PROSITE" id="PS50222"/>
    </source>
</evidence>
<dbReference type="PROSITE" id="PS50222">
    <property type="entry name" value="EF_HAND_2"/>
    <property type="match status" value="1"/>
</dbReference>
<comment type="caution">
    <text evidence="3">The sequence shown here is derived from an EMBL/GenBank/DDBJ whole genome shotgun (WGS) entry which is preliminary data.</text>
</comment>
<dbReference type="Gene3D" id="1.10.238.10">
    <property type="entry name" value="EF-hand"/>
    <property type="match status" value="1"/>
</dbReference>
<dbReference type="InterPro" id="IPR018247">
    <property type="entry name" value="EF_Hand_1_Ca_BS"/>
</dbReference>
<sequence length="57" mass="6202">MLKTTLALLMSMAFATGVMAQAKETGRDWTKIDTNKDGYISPEEMAAWLKANPGPAK</sequence>